<dbReference type="Proteomes" id="UP000018766">
    <property type="component" value="Unassembled WGS sequence"/>
</dbReference>
<dbReference type="AlphaFoldDB" id="V8FSP8"/>
<dbReference type="EMBL" id="AYSV01000126">
    <property type="protein sequence ID" value="ETD67175.1"/>
    <property type="molecule type" value="Genomic_DNA"/>
</dbReference>
<proteinExistence type="predicted"/>
<accession>V8FSP8</accession>
<evidence type="ECO:0000313" key="3">
    <source>
        <dbReference type="Proteomes" id="UP000018766"/>
    </source>
</evidence>
<feature type="domain" description="DUF927" evidence="1">
    <location>
        <begin position="412"/>
        <end position="702"/>
    </location>
</feature>
<name>V8FSP8_9BURK</name>
<reference evidence="2 3" key="1">
    <citation type="submission" date="2013-11" db="EMBL/GenBank/DDBJ databases">
        <title>Genomic analysis of Pelistega sp. HM-7.</title>
        <authorList>
            <person name="Kumbhare S.V."/>
            <person name="Shetty S.A."/>
            <person name="Sharma O."/>
            <person name="Dhotre D.P."/>
        </authorList>
    </citation>
    <scope>NUCLEOTIDE SEQUENCE [LARGE SCALE GENOMIC DNA]</scope>
    <source>
        <strain evidence="2 3">HM-7</strain>
    </source>
</reference>
<dbReference type="OrthoDB" id="5618772at2"/>
<comment type="caution">
    <text evidence="2">The sequence shown here is derived from an EMBL/GenBank/DDBJ whole genome shotgun (WGS) entry which is preliminary data.</text>
</comment>
<dbReference type="Pfam" id="PF06048">
    <property type="entry name" value="DUF927"/>
    <property type="match status" value="1"/>
</dbReference>
<dbReference type="RefSeq" id="WP_023953007.1">
    <property type="nucleotide sequence ID" value="NZ_AYSV01000126.1"/>
</dbReference>
<keyword evidence="3" id="KW-1185">Reference proteome</keyword>
<dbReference type="InterPro" id="IPR027417">
    <property type="entry name" value="P-loop_NTPase"/>
</dbReference>
<organism evidence="2 3">
    <name type="scientific">Pelistega indica</name>
    <dbReference type="NCBI Taxonomy" id="1414851"/>
    <lineage>
        <taxon>Bacteria</taxon>
        <taxon>Pseudomonadati</taxon>
        <taxon>Pseudomonadota</taxon>
        <taxon>Betaproteobacteria</taxon>
        <taxon>Burkholderiales</taxon>
        <taxon>Alcaligenaceae</taxon>
        <taxon>Pelistega</taxon>
    </lineage>
</organism>
<evidence type="ECO:0000313" key="2">
    <source>
        <dbReference type="EMBL" id="ETD67175.1"/>
    </source>
</evidence>
<dbReference type="SUPFAM" id="SSF52540">
    <property type="entry name" value="P-loop containing nucleoside triphosphate hydrolases"/>
    <property type="match status" value="1"/>
</dbReference>
<gene>
    <name evidence="2" type="ORF">V757_11645</name>
</gene>
<protein>
    <recommendedName>
        <fullName evidence="1">DUF927 domain-containing protein</fullName>
    </recommendedName>
</protein>
<evidence type="ECO:0000259" key="1">
    <source>
        <dbReference type="Pfam" id="PF06048"/>
    </source>
</evidence>
<sequence>MDLLTFLQLVLPPTGIYCSATRSSNGGWINTPHKTLHELATVCVNVASQDRDVWYGTASYQRESEWNPTKERDEFRRTQNNVAELKALRLDIDISQTKKDTYASTKEALAALIDFVTKTHLPEPVIVSSGYGLHVYWPLDVAVQPADWLFMAERLRAICVGLGLKVDHSGTTDSARVLRPPQTVNLKRNSRRDVKVILSGKATDNATLRELLDKASGQFKEHIKSVRVPKQEAPKDTTELPPMLVTMLTVPEGALDGQERIAGPIVRACQQVREAGFQDEPVWHRMINLMKLCNKGDEVIHVISAQDTERYDAAVTQAKIDVSQSMATTCAEFNRLRPGVCDRCVHWQTITSPIQLGVKTIPIKVERQVPEVSPEPIHTPIPTEGQLFDLPNVALTEAFTFNATEWKDTRYEINEGGCWLITMDDTGTKKSQITPYVIKPLTMLRDDTGSRTTGWALYYAKGQPPETVEMKMADIHDPNAVIKAFSDKGLMLLDKASPKVMADFIRSYLYKVKTSGAMMDLDKYTHLGWGNENEFVLGDKVIYPDGKISEIPGMPFGRWTTLVTQDGKLEDWVAAVKHMFTPKEQALPALMFLHGFSAPLMRYFYGTETTLTFVVGETGIGKSTLASLMWSIWAQPFAFPKGAGDAKSHTGATMHSLFKEAAVLHNLPFYIDEATLWSEDYVPSYVYDISSGEEKRRLTSASNFQNSGSWRTSALATSNSSLRSKLQNALENSTPHLMRIIEFTLPRVDYGNMYVNDIKIMHKNYGVAGMQYARFLTKNASSGRLEAVIEMHKAMLTKRFNFTQEERYWLAWATSIYTGMELSRAAGLHSIDAEVILETIGTIIDDQRDIVGVVRTNDQTWLGEFLHDMWPHTVVVVNNNGLQLPGSVPSAVVRLPVQSVLVRANATTGVTHISKKAVRRWCAQRNIRYEEFINSIKNQAETFGDITYDRECRFSLGQGIMELRAASSPIRCVRIIKQVESFDDNSGESV</sequence>
<dbReference type="InterPro" id="IPR009270">
    <property type="entry name" value="DUF927"/>
</dbReference>